<dbReference type="Pfam" id="PF11391">
    <property type="entry name" value="DUF2798"/>
    <property type="match status" value="1"/>
</dbReference>
<evidence type="ECO:0000313" key="2">
    <source>
        <dbReference type="EMBL" id="KPM68415.1"/>
    </source>
</evidence>
<dbReference type="Proteomes" id="UP000278162">
    <property type="component" value="Unassembled WGS sequence"/>
</dbReference>
<sequence length="78" mass="8954">MIKLSKRHGHHLFALLQSAITCAIASAIASRPLFPVERFMGHWSKAWVLSWLMMIPVVLLIAPWLRRLVNYLTDSDNL</sequence>
<dbReference type="EMBL" id="RJAI01000086">
    <property type="protein sequence ID" value="RNF81140.1"/>
    <property type="molecule type" value="Genomic_DNA"/>
</dbReference>
<evidence type="ECO:0000256" key="1">
    <source>
        <dbReference type="SAM" id="Phobius"/>
    </source>
</evidence>
<feature type="transmembrane region" description="Helical" evidence="1">
    <location>
        <begin position="12"/>
        <end position="34"/>
    </location>
</feature>
<evidence type="ECO:0000313" key="3">
    <source>
        <dbReference type="EMBL" id="RNF81140.1"/>
    </source>
</evidence>
<dbReference type="Proteomes" id="UP000050437">
    <property type="component" value="Unassembled WGS sequence"/>
</dbReference>
<evidence type="ECO:0000313" key="4">
    <source>
        <dbReference type="Proteomes" id="UP000050437"/>
    </source>
</evidence>
<reference evidence="3 5" key="2">
    <citation type="submission" date="2018-10" db="EMBL/GenBank/DDBJ databases">
        <title>An outbreak of IMP-63 producing strain in France.</title>
        <authorList>
            <person name="Bour M."/>
            <person name="Liapis E."/>
            <person name="Plesiat P."/>
        </authorList>
    </citation>
    <scope>NUCLEOTIDE SEQUENCE [LARGE SCALE GENOMIC DNA]</scope>
    <source>
        <strain evidence="3 5">12917</strain>
    </source>
</reference>
<proteinExistence type="predicted"/>
<organism evidence="2 4">
    <name type="scientific">Pseudomonas putida</name>
    <name type="common">Arthrobacter siderocapsulatus</name>
    <dbReference type="NCBI Taxonomy" id="303"/>
    <lineage>
        <taxon>Bacteria</taxon>
        <taxon>Pseudomonadati</taxon>
        <taxon>Pseudomonadota</taxon>
        <taxon>Gammaproteobacteria</taxon>
        <taxon>Pseudomonadales</taxon>
        <taxon>Pseudomonadaceae</taxon>
        <taxon>Pseudomonas</taxon>
    </lineage>
</organism>
<evidence type="ECO:0000313" key="5">
    <source>
        <dbReference type="Proteomes" id="UP000278162"/>
    </source>
</evidence>
<feature type="transmembrane region" description="Helical" evidence="1">
    <location>
        <begin position="46"/>
        <end position="65"/>
    </location>
</feature>
<name>A0A0P7DCY8_PSEPU</name>
<keyword evidence="1" id="KW-1133">Transmembrane helix</keyword>
<keyword evidence="1" id="KW-0472">Membrane</keyword>
<reference evidence="2 4" key="1">
    <citation type="submission" date="2015-10" db="EMBL/GenBank/DDBJ databases">
        <title>Pseudomonas putida clinical strains.</title>
        <authorList>
            <person name="Molina L."/>
            <person name="Udaondo Z."/>
        </authorList>
    </citation>
    <scope>NUCLEOTIDE SEQUENCE [LARGE SCALE GENOMIC DNA]</scope>
    <source>
        <strain evidence="2 4">HB13667</strain>
    </source>
</reference>
<gene>
    <name evidence="3" type="ORF">EFK07_27550</name>
    <name evidence="2" type="ORF">HB13667_02150</name>
</gene>
<dbReference type="EMBL" id="LKKS01000017">
    <property type="protein sequence ID" value="KPM68415.1"/>
    <property type="molecule type" value="Genomic_DNA"/>
</dbReference>
<dbReference type="RefSeq" id="WP_021703070.1">
    <property type="nucleotide sequence ID" value="NZ_BKWG01000070.1"/>
</dbReference>
<comment type="caution">
    <text evidence="2">The sequence shown here is derived from an EMBL/GenBank/DDBJ whole genome shotgun (WGS) entry which is preliminary data.</text>
</comment>
<protein>
    <submittedName>
        <fullName evidence="3">DUF2798 domain-containing protein</fullName>
    </submittedName>
    <submittedName>
        <fullName evidence="2">GNAT family acetyltransferase</fullName>
    </submittedName>
</protein>
<dbReference type="InterPro" id="IPR021529">
    <property type="entry name" value="DUF2798"/>
</dbReference>
<dbReference type="GO" id="GO:0016740">
    <property type="term" value="F:transferase activity"/>
    <property type="evidence" value="ECO:0007669"/>
    <property type="project" value="UniProtKB-KW"/>
</dbReference>
<accession>A0A0P7DCY8</accession>
<keyword evidence="2" id="KW-0808">Transferase</keyword>
<dbReference type="AlphaFoldDB" id="A0A0P7DCY8"/>
<keyword evidence="1" id="KW-0812">Transmembrane</keyword>